<dbReference type="AlphaFoldDB" id="A0A8S1H247"/>
<comment type="caution">
    <text evidence="2">The sequence shown here is derived from an EMBL/GenBank/DDBJ whole genome shotgun (WGS) entry which is preliminary data.</text>
</comment>
<evidence type="ECO:0000313" key="2">
    <source>
        <dbReference type="EMBL" id="CAD6190356.1"/>
    </source>
</evidence>
<reference evidence="2" key="1">
    <citation type="submission" date="2020-10" db="EMBL/GenBank/DDBJ databases">
        <authorList>
            <person name="Kikuchi T."/>
        </authorList>
    </citation>
    <scope>NUCLEOTIDE SEQUENCE</scope>
    <source>
        <strain evidence="2">NKZ352</strain>
    </source>
</reference>
<gene>
    <name evidence="2" type="ORF">CAUJ_LOCUS6275</name>
</gene>
<sequence length="79" mass="8467">MEVVGDCFFTSRAHVRFYVKNLPQTVDSGAEEHRSSGGSSSASSGSRRDLPAPVAAFRVPCVLSLGIHPRCPYLAICIT</sequence>
<feature type="region of interest" description="Disordered" evidence="1">
    <location>
        <begin position="27"/>
        <end position="49"/>
    </location>
</feature>
<name>A0A8S1H247_9PELO</name>
<protein>
    <submittedName>
        <fullName evidence="2">Uncharacterized protein</fullName>
    </submittedName>
</protein>
<accession>A0A8S1H247</accession>
<organism evidence="2 3">
    <name type="scientific">Caenorhabditis auriculariae</name>
    <dbReference type="NCBI Taxonomy" id="2777116"/>
    <lineage>
        <taxon>Eukaryota</taxon>
        <taxon>Metazoa</taxon>
        <taxon>Ecdysozoa</taxon>
        <taxon>Nematoda</taxon>
        <taxon>Chromadorea</taxon>
        <taxon>Rhabditida</taxon>
        <taxon>Rhabditina</taxon>
        <taxon>Rhabditomorpha</taxon>
        <taxon>Rhabditoidea</taxon>
        <taxon>Rhabditidae</taxon>
        <taxon>Peloderinae</taxon>
        <taxon>Caenorhabditis</taxon>
    </lineage>
</organism>
<keyword evidence="3" id="KW-1185">Reference proteome</keyword>
<evidence type="ECO:0000313" key="3">
    <source>
        <dbReference type="Proteomes" id="UP000835052"/>
    </source>
</evidence>
<dbReference type="Proteomes" id="UP000835052">
    <property type="component" value="Unassembled WGS sequence"/>
</dbReference>
<proteinExistence type="predicted"/>
<evidence type="ECO:0000256" key="1">
    <source>
        <dbReference type="SAM" id="MobiDB-lite"/>
    </source>
</evidence>
<feature type="compositionally biased region" description="Low complexity" evidence="1">
    <location>
        <begin position="36"/>
        <end position="45"/>
    </location>
</feature>
<dbReference type="EMBL" id="CAJGYM010000015">
    <property type="protein sequence ID" value="CAD6190356.1"/>
    <property type="molecule type" value="Genomic_DNA"/>
</dbReference>